<feature type="domain" description="Endonuclease/exonuclease/phosphatase" evidence="2">
    <location>
        <begin position="116"/>
        <end position="322"/>
    </location>
</feature>
<dbReference type="Proteomes" id="UP000323324">
    <property type="component" value="Unassembled WGS sequence"/>
</dbReference>
<proteinExistence type="predicted"/>
<dbReference type="EMBL" id="VSKM01000010">
    <property type="protein sequence ID" value="TYB72688.1"/>
    <property type="molecule type" value="Genomic_DNA"/>
</dbReference>
<keyword evidence="3" id="KW-0378">Hydrolase</keyword>
<keyword evidence="1" id="KW-0472">Membrane</keyword>
<keyword evidence="4" id="KW-1185">Reference proteome</keyword>
<evidence type="ECO:0000259" key="2">
    <source>
        <dbReference type="Pfam" id="PF03372"/>
    </source>
</evidence>
<comment type="caution">
    <text evidence="3">The sequence shown here is derived from an EMBL/GenBank/DDBJ whole genome shotgun (WGS) entry which is preliminary data.</text>
</comment>
<feature type="transmembrane region" description="Helical" evidence="1">
    <location>
        <begin position="44"/>
        <end position="61"/>
    </location>
</feature>
<dbReference type="GO" id="GO:0004519">
    <property type="term" value="F:endonuclease activity"/>
    <property type="evidence" value="ECO:0007669"/>
    <property type="project" value="UniProtKB-KW"/>
</dbReference>
<feature type="transmembrane region" description="Helical" evidence="1">
    <location>
        <begin position="7"/>
        <end position="28"/>
    </location>
</feature>
<name>A0A8H2LE02_9FLAO</name>
<keyword evidence="3" id="KW-0255">Endonuclease</keyword>
<evidence type="ECO:0000256" key="1">
    <source>
        <dbReference type="SAM" id="Phobius"/>
    </source>
</evidence>
<dbReference type="InterPro" id="IPR036691">
    <property type="entry name" value="Endo/exonu/phosph_ase_sf"/>
</dbReference>
<keyword evidence="3" id="KW-0269">Exonuclease</keyword>
<reference evidence="3 4" key="1">
    <citation type="submission" date="2019-08" db="EMBL/GenBank/DDBJ databases">
        <title>Genomes of Antarctic Bizionia species.</title>
        <authorList>
            <person name="Bowman J.P."/>
        </authorList>
    </citation>
    <scope>NUCLEOTIDE SEQUENCE [LARGE SCALE GENOMIC DNA]</scope>
    <source>
        <strain evidence="3 4">HFD</strain>
    </source>
</reference>
<dbReference type="InterPro" id="IPR005135">
    <property type="entry name" value="Endo/exonuclease/phosphatase"/>
</dbReference>
<keyword evidence="3" id="KW-0540">Nuclease</keyword>
<protein>
    <submittedName>
        <fullName evidence="3">Endonuclease/exonuclease/phosphatase family protein</fullName>
    </submittedName>
</protein>
<sequence>MKRKIKVLYIVFSVIALSLALCSIFSILRNTESRYLKMLDFPRIQLFIALFICLLLFVVALKRWKWYDYMLSSLMLLGLIINGSYLIHYTRLVSVEVPFAEKVVATDTKVSLLITNVKMTNRNAQDLHKLIALKQPDLILAMEVDKWWDTNLKVLKNDYPYSQHTTNAVTYGMVVYSKLPLNNLVVHYLNNKNVPSFESTITLESGKQIKFYSVHPVPPTHFKDLPDNAGQEENALKNLGKKISEQKLPVIVAGDLNEVVWSYVDELTGTKNVLYDVRVGRGFYNSYNAENPFMRWPLDHIFVTKEFKLKRLERLSKMGSDHFPILVELVL</sequence>
<dbReference type="SUPFAM" id="SSF56219">
    <property type="entry name" value="DNase I-like"/>
    <property type="match status" value="1"/>
</dbReference>
<accession>A0A8H2LE02</accession>
<dbReference type="Pfam" id="PF03372">
    <property type="entry name" value="Exo_endo_phos"/>
    <property type="match status" value="1"/>
</dbReference>
<dbReference type="AlphaFoldDB" id="A0A8H2LE02"/>
<organism evidence="3 4">
    <name type="scientific">Bizionia saleffrena</name>
    <dbReference type="NCBI Taxonomy" id="291189"/>
    <lineage>
        <taxon>Bacteria</taxon>
        <taxon>Pseudomonadati</taxon>
        <taxon>Bacteroidota</taxon>
        <taxon>Flavobacteriia</taxon>
        <taxon>Flavobacteriales</taxon>
        <taxon>Flavobacteriaceae</taxon>
        <taxon>Bizionia</taxon>
    </lineage>
</organism>
<keyword evidence="1" id="KW-1133">Transmembrane helix</keyword>
<gene>
    <name evidence="3" type="ORF">ES676_10985</name>
</gene>
<keyword evidence="1" id="KW-0812">Transmembrane</keyword>
<dbReference type="GO" id="GO:0004527">
    <property type="term" value="F:exonuclease activity"/>
    <property type="evidence" value="ECO:0007669"/>
    <property type="project" value="UniProtKB-KW"/>
</dbReference>
<feature type="transmembrane region" description="Helical" evidence="1">
    <location>
        <begin position="68"/>
        <end position="87"/>
    </location>
</feature>
<evidence type="ECO:0000313" key="4">
    <source>
        <dbReference type="Proteomes" id="UP000323324"/>
    </source>
</evidence>
<evidence type="ECO:0000313" key="3">
    <source>
        <dbReference type="EMBL" id="TYB72688.1"/>
    </source>
</evidence>
<dbReference type="Gene3D" id="3.60.10.10">
    <property type="entry name" value="Endonuclease/exonuclease/phosphatase"/>
    <property type="match status" value="1"/>
</dbReference>